<dbReference type="Gene3D" id="1.10.10.10">
    <property type="entry name" value="Winged helix-like DNA-binding domain superfamily/Winged helix DNA-binding domain"/>
    <property type="match status" value="1"/>
</dbReference>
<accession>A0AAV2WQ13</accession>
<gene>
    <name evidence="5" type="ORF">BN1047_04261</name>
</gene>
<proteinExistence type="predicted"/>
<sequence length="141" mass="15829">MAAVQLGRSDCPINLTVEVLGDKWSLIVLRDIMFANRRYFRELLDQSEEGIASNVLSTRLQQLTEHGLLTRAPDPSHRQKVLYSLTEPAIQLVPLLVQLGVWGSKHTSANPGISRKFVALNRSGPDAWNRLMDSLRSEHLS</sequence>
<evidence type="ECO:0000256" key="3">
    <source>
        <dbReference type="ARBA" id="ARBA00023163"/>
    </source>
</evidence>
<protein>
    <submittedName>
        <fullName evidence="5">Transcriptional regulator family protein</fullName>
    </submittedName>
</protein>
<organism evidence="5 6">
    <name type="scientific">Mycolicibacterium neoaurum</name>
    <name type="common">Mycobacterium neoaurum</name>
    <dbReference type="NCBI Taxonomy" id="1795"/>
    <lineage>
        <taxon>Bacteria</taxon>
        <taxon>Bacillati</taxon>
        <taxon>Actinomycetota</taxon>
        <taxon>Actinomycetes</taxon>
        <taxon>Mycobacteriales</taxon>
        <taxon>Mycobacteriaceae</taxon>
        <taxon>Mycolicibacterium</taxon>
    </lineage>
</organism>
<keyword evidence="1" id="KW-0805">Transcription regulation</keyword>
<keyword evidence="3" id="KW-0804">Transcription</keyword>
<feature type="domain" description="HTH hxlR-type" evidence="4">
    <location>
        <begin position="11"/>
        <end position="111"/>
    </location>
</feature>
<reference evidence="5" key="1">
    <citation type="submission" date="2014-05" db="EMBL/GenBank/DDBJ databases">
        <authorList>
            <person name="Urmite Genomes"/>
        </authorList>
    </citation>
    <scope>NUCLEOTIDE SEQUENCE</scope>
    <source>
        <strain evidence="5">DSM 44074</strain>
    </source>
</reference>
<dbReference type="InterPro" id="IPR036388">
    <property type="entry name" value="WH-like_DNA-bd_sf"/>
</dbReference>
<name>A0AAV2WQ13_MYCNE</name>
<dbReference type="GO" id="GO:0003677">
    <property type="term" value="F:DNA binding"/>
    <property type="evidence" value="ECO:0007669"/>
    <property type="project" value="UniProtKB-KW"/>
</dbReference>
<evidence type="ECO:0000259" key="4">
    <source>
        <dbReference type="PROSITE" id="PS51118"/>
    </source>
</evidence>
<evidence type="ECO:0000256" key="1">
    <source>
        <dbReference type="ARBA" id="ARBA00023015"/>
    </source>
</evidence>
<evidence type="ECO:0000256" key="2">
    <source>
        <dbReference type="ARBA" id="ARBA00023125"/>
    </source>
</evidence>
<dbReference type="PANTHER" id="PTHR33204:SF37">
    <property type="entry name" value="HTH-TYPE TRANSCRIPTIONAL REGULATOR YODB"/>
    <property type="match status" value="1"/>
</dbReference>
<dbReference type="SUPFAM" id="SSF46785">
    <property type="entry name" value="Winged helix' DNA-binding domain"/>
    <property type="match status" value="1"/>
</dbReference>
<dbReference type="EMBL" id="LK021340">
    <property type="protein sequence ID" value="CDQ46354.1"/>
    <property type="molecule type" value="Genomic_DNA"/>
</dbReference>
<dbReference type="Proteomes" id="UP000028864">
    <property type="component" value="Unassembled WGS sequence"/>
</dbReference>
<dbReference type="RefSeq" id="WP_081843391.1">
    <property type="nucleotide sequence ID" value="NZ_LK021340.1"/>
</dbReference>
<keyword evidence="2" id="KW-0238">DNA-binding</keyword>
<dbReference type="PROSITE" id="PS51118">
    <property type="entry name" value="HTH_HXLR"/>
    <property type="match status" value="1"/>
</dbReference>
<evidence type="ECO:0000313" key="5">
    <source>
        <dbReference type="EMBL" id="CDQ46354.1"/>
    </source>
</evidence>
<reference evidence="5" key="2">
    <citation type="submission" date="2015-09" db="EMBL/GenBank/DDBJ databases">
        <title>Draft genome sequence of Mycobacterium neoaurum DSM 44074.</title>
        <authorList>
            <person name="Croce O."/>
            <person name="Robert C."/>
            <person name="Raoult D."/>
            <person name="Drancourt M."/>
        </authorList>
    </citation>
    <scope>NUCLEOTIDE SEQUENCE</scope>
    <source>
        <strain evidence="5">DSM 44074</strain>
    </source>
</reference>
<dbReference type="PANTHER" id="PTHR33204">
    <property type="entry name" value="TRANSCRIPTIONAL REGULATOR, MARR FAMILY"/>
    <property type="match status" value="1"/>
</dbReference>
<dbReference type="AlphaFoldDB" id="A0AAV2WQ13"/>
<dbReference type="InterPro" id="IPR036390">
    <property type="entry name" value="WH_DNA-bd_sf"/>
</dbReference>
<dbReference type="Pfam" id="PF01638">
    <property type="entry name" value="HxlR"/>
    <property type="match status" value="1"/>
</dbReference>
<dbReference type="InterPro" id="IPR002577">
    <property type="entry name" value="HTH_HxlR"/>
</dbReference>
<evidence type="ECO:0000313" key="6">
    <source>
        <dbReference type="Proteomes" id="UP000028864"/>
    </source>
</evidence>